<evidence type="ECO:0000313" key="5">
    <source>
        <dbReference type="Proteomes" id="UP000887013"/>
    </source>
</evidence>
<evidence type="ECO:0000259" key="3">
    <source>
        <dbReference type="Pfam" id="PF13359"/>
    </source>
</evidence>
<comment type="caution">
    <text evidence="4">The sequence shown here is derived from an EMBL/GenBank/DDBJ whole genome shotgun (WGS) entry which is preliminary data.</text>
</comment>
<dbReference type="AlphaFoldDB" id="A0A8X6PGZ7"/>
<dbReference type="EMBL" id="BMAW01068347">
    <property type="protein sequence ID" value="GFT63945.1"/>
    <property type="molecule type" value="Genomic_DNA"/>
</dbReference>
<protein>
    <recommendedName>
        <fullName evidence="3">DDE Tnp4 domain-containing protein</fullName>
    </recommendedName>
</protein>
<dbReference type="PANTHER" id="PTHR23080:SF133">
    <property type="entry name" value="SI:CH211-262I1.5-RELATED"/>
    <property type="match status" value="1"/>
</dbReference>
<dbReference type="Pfam" id="PF13359">
    <property type="entry name" value="DDE_Tnp_4"/>
    <property type="match status" value="1"/>
</dbReference>
<gene>
    <name evidence="4" type="primary">AVEN_51288_1</name>
    <name evidence="4" type="ORF">NPIL_42211</name>
</gene>
<evidence type="ECO:0000313" key="4">
    <source>
        <dbReference type="EMBL" id="GFT63945.1"/>
    </source>
</evidence>
<organism evidence="4 5">
    <name type="scientific">Nephila pilipes</name>
    <name type="common">Giant wood spider</name>
    <name type="synonym">Nephila maculata</name>
    <dbReference type="NCBI Taxonomy" id="299642"/>
    <lineage>
        <taxon>Eukaryota</taxon>
        <taxon>Metazoa</taxon>
        <taxon>Ecdysozoa</taxon>
        <taxon>Arthropoda</taxon>
        <taxon>Chelicerata</taxon>
        <taxon>Arachnida</taxon>
        <taxon>Araneae</taxon>
        <taxon>Araneomorphae</taxon>
        <taxon>Entelegynae</taxon>
        <taxon>Araneoidea</taxon>
        <taxon>Nephilidae</taxon>
        <taxon>Nephila</taxon>
    </lineage>
</organism>
<feature type="domain" description="DDE Tnp4" evidence="3">
    <location>
        <begin position="2"/>
        <end position="127"/>
    </location>
</feature>
<proteinExistence type="predicted"/>
<name>A0A8X6PGZ7_NEPPI</name>
<evidence type="ECO:0000256" key="1">
    <source>
        <dbReference type="ARBA" id="ARBA00001968"/>
    </source>
</evidence>
<dbReference type="OrthoDB" id="6434106at2759"/>
<reference evidence="4" key="1">
    <citation type="submission" date="2020-08" db="EMBL/GenBank/DDBJ databases">
        <title>Multicomponent nature underlies the extraordinary mechanical properties of spider dragline silk.</title>
        <authorList>
            <person name="Kono N."/>
            <person name="Nakamura H."/>
            <person name="Mori M."/>
            <person name="Yoshida Y."/>
            <person name="Ohtoshi R."/>
            <person name="Malay A.D."/>
            <person name="Moran D.A.P."/>
            <person name="Tomita M."/>
            <person name="Numata K."/>
            <person name="Arakawa K."/>
        </authorList>
    </citation>
    <scope>NUCLEOTIDE SEQUENCE</scope>
</reference>
<sequence>MIFITPNGVISFISPQHCGSISDKQLFIKSKLVDRLEPNDVMADKGFLIAEELESIGCKLQCPIFLKDKIPFDISENISNSKLSNMRVTVERSISRVKQYNYFEGAIPYTCLPHVDKVFFITCMLCNVYIPLIQMI</sequence>
<dbReference type="InterPro" id="IPR027806">
    <property type="entry name" value="HARBI1_dom"/>
</dbReference>
<evidence type="ECO:0000256" key="2">
    <source>
        <dbReference type="ARBA" id="ARBA00022723"/>
    </source>
</evidence>
<dbReference type="Proteomes" id="UP000887013">
    <property type="component" value="Unassembled WGS sequence"/>
</dbReference>
<keyword evidence="5" id="KW-1185">Reference proteome</keyword>
<comment type="cofactor">
    <cofactor evidence="1">
        <name>a divalent metal cation</name>
        <dbReference type="ChEBI" id="CHEBI:60240"/>
    </cofactor>
</comment>
<dbReference type="GO" id="GO:0046872">
    <property type="term" value="F:metal ion binding"/>
    <property type="evidence" value="ECO:0007669"/>
    <property type="project" value="UniProtKB-KW"/>
</dbReference>
<dbReference type="PANTHER" id="PTHR23080">
    <property type="entry name" value="THAP DOMAIN PROTEIN"/>
    <property type="match status" value="1"/>
</dbReference>
<accession>A0A8X6PGZ7</accession>
<keyword evidence="2" id="KW-0479">Metal-binding</keyword>